<reference evidence="1 2" key="1">
    <citation type="submission" date="2018-05" db="EMBL/GenBank/DDBJ databases">
        <title>Coraliomargarita sinensis sp. nov., isolated from a marine solar saltern.</title>
        <authorList>
            <person name="Zhou L.Y."/>
        </authorList>
    </citation>
    <scope>NUCLEOTIDE SEQUENCE [LARGE SCALE GENOMIC DNA]</scope>
    <source>
        <strain evidence="1 2">WN38</strain>
    </source>
</reference>
<organism evidence="1 2">
    <name type="scientific">Coraliomargarita sinensis</name>
    <dbReference type="NCBI Taxonomy" id="2174842"/>
    <lineage>
        <taxon>Bacteria</taxon>
        <taxon>Pseudomonadati</taxon>
        <taxon>Verrucomicrobiota</taxon>
        <taxon>Opitutia</taxon>
        <taxon>Puniceicoccales</taxon>
        <taxon>Coraliomargaritaceae</taxon>
        <taxon>Coraliomargarita</taxon>
    </lineage>
</organism>
<protein>
    <recommendedName>
        <fullName evidence="3">DNA repair protein RecO</fullName>
    </recommendedName>
</protein>
<dbReference type="Proteomes" id="UP000247099">
    <property type="component" value="Unassembled WGS sequence"/>
</dbReference>
<proteinExistence type="predicted"/>
<accession>A0A317ZP64</accession>
<dbReference type="OrthoDB" id="190348at2"/>
<evidence type="ECO:0008006" key="3">
    <source>
        <dbReference type="Google" id="ProtNLM"/>
    </source>
</evidence>
<dbReference type="AlphaFoldDB" id="A0A317ZP64"/>
<sequence length="208" mass="23465">MSQTHRVLVLRKEASGESFLKLHLLGPELGCQLCLKRVATKNRSTKAAPDLFDTAEVQLETSKHGTAQFVSDYQILQRRSEIGQNYRALRHASDLSNLLILNGGHMADLPALYQLAERSMDAFAQHLEPSVVYLKSLFLLLKDEGYPVRESWWPEVPAPLREPVRALLSEPSPESLSPEDRKSCEASILDLVHWLRRETDLTLPDGIL</sequence>
<comment type="caution">
    <text evidence="1">The sequence shown here is derived from an EMBL/GenBank/DDBJ whole genome shotgun (WGS) entry which is preliminary data.</text>
</comment>
<name>A0A317ZP64_9BACT</name>
<gene>
    <name evidence="1" type="ORF">DDZ13_04100</name>
</gene>
<evidence type="ECO:0000313" key="1">
    <source>
        <dbReference type="EMBL" id="PXA05151.1"/>
    </source>
</evidence>
<dbReference type="InParanoid" id="A0A317ZP64"/>
<dbReference type="EMBL" id="QHJQ01000002">
    <property type="protein sequence ID" value="PXA05151.1"/>
    <property type="molecule type" value="Genomic_DNA"/>
</dbReference>
<dbReference type="RefSeq" id="WP_110130152.1">
    <property type="nucleotide sequence ID" value="NZ_QHJQ01000002.1"/>
</dbReference>
<keyword evidence="2" id="KW-1185">Reference proteome</keyword>
<evidence type="ECO:0000313" key="2">
    <source>
        <dbReference type="Proteomes" id="UP000247099"/>
    </source>
</evidence>